<reference evidence="1" key="1">
    <citation type="journal article" date="2011" name="Antimicrob. Agents Chemother.">
        <title>Two distinct genetic elements are responsible for erm(TR)-mediated erythromycin resistance in tetracycline-susceptible and tetracycline-resistant strains of Streptococcus pyogenes.</title>
        <authorList>
            <person name="Brenciani A."/>
            <person name="Tiberi E."/>
            <person name="Bacciaglia A."/>
            <person name="Petrelli D."/>
            <person name="Varaldo P.E."/>
            <person name="Giovanetti E."/>
        </authorList>
    </citation>
    <scope>NUCLEOTIDE SEQUENCE</scope>
    <source>
        <strain evidence="1">C1</strain>
    </source>
</reference>
<dbReference type="EMBL" id="FR691054">
    <property type="protein sequence ID" value="CBX19884.1"/>
    <property type="molecule type" value="Genomic_DNA"/>
</dbReference>
<organism evidence="1">
    <name type="scientific">Streptococcus pyogenes</name>
    <dbReference type="NCBI Taxonomy" id="1314"/>
    <lineage>
        <taxon>Bacteria</taxon>
        <taxon>Bacillati</taxon>
        <taxon>Bacillota</taxon>
        <taxon>Bacilli</taxon>
        <taxon>Lactobacillales</taxon>
        <taxon>Streptococcaceae</taxon>
        <taxon>Streptococcus</taxon>
    </lineage>
</organism>
<proteinExistence type="predicted"/>
<dbReference type="AlphaFoldDB" id="F8K805"/>
<protein>
    <submittedName>
        <fullName evidence="1">Uncharacterized protein ORF38</fullName>
    </submittedName>
</protein>
<evidence type="ECO:0000313" key="1">
    <source>
        <dbReference type="EMBL" id="CBX19884.1"/>
    </source>
</evidence>
<gene>
    <name evidence="1" type="primary">ORF38</name>
</gene>
<sequence>MSCIGVIRLRISKTLKNIMNMYADSNLKFEEISSAAKLILSLYRQVTWAVDSRANFMMFESKENYGSTSESAYLYLSTFAPERVEEKFNNRVSNVMDSKLMLLIIYDACVRLKVYPEYGEIYHKIIYNYYISEKKITDEACMRSVSLERTVYYQRKKEAIALVGVIIWGYTLPTAISQLEDGRSIEEIMNI</sequence>
<name>F8K805_STRPY</name>
<accession>F8K805</accession>